<dbReference type="RefSeq" id="WP_138246963.1">
    <property type="nucleotide sequence ID" value="NZ_CP040331.1"/>
</dbReference>
<proteinExistence type="predicted"/>
<name>A0A4P8WMH2_9EURY</name>
<dbReference type="Proteomes" id="UP000302218">
    <property type="component" value="Plasmid pNVE500"/>
</dbReference>
<dbReference type="KEGG" id="nvr:FEJ81_19655"/>
<dbReference type="EMBL" id="CP040331">
    <property type="protein sequence ID" value="QCS44535.1"/>
    <property type="molecule type" value="Genomic_DNA"/>
</dbReference>
<protein>
    <submittedName>
        <fullName evidence="3">DUF2061 domain-containing protein</fullName>
    </submittedName>
</protein>
<reference evidence="4" key="1">
    <citation type="submission" date="2019-05" db="EMBL/GenBank/DDBJ databases">
        <title>Genome sequence and methylation pattern of the halophilic Archaeon Natrinema versiforme BOL5-4.</title>
        <authorList>
            <person name="DasSarma P."/>
            <person name="Anton B.P."/>
            <person name="DasSarma S.L."/>
            <person name="Martinez F.L."/>
            <person name="Guzman D."/>
            <person name="Roberts R.J."/>
            <person name="DasSarma S."/>
        </authorList>
    </citation>
    <scope>NUCLEOTIDE SEQUENCE [LARGE SCALE GENOMIC DNA]</scope>
    <source>
        <strain evidence="4">BOL5-4</strain>
        <plasmid evidence="4">pnve500</plasmid>
    </source>
</reference>
<keyword evidence="1" id="KW-0472">Membrane</keyword>
<dbReference type="OrthoDB" id="322944at2157"/>
<dbReference type="AlphaFoldDB" id="A0A4P8WMH2"/>
<organism evidence="3 4">
    <name type="scientific">Natrinema versiforme</name>
    <dbReference type="NCBI Taxonomy" id="88724"/>
    <lineage>
        <taxon>Archaea</taxon>
        <taxon>Methanobacteriati</taxon>
        <taxon>Methanobacteriota</taxon>
        <taxon>Stenosarchaea group</taxon>
        <taxon>Halobacteria</taxon>
        <taxon>Halobacteriales</taxon>
        <taxon>Natrialbaceae</taxon>
        <taxon>Natrinema</taxon>
    </lineage>
</organism>
<dbReference type="Pfam" id="PF09834">
    <property type="entry name" value="DUF2061"/>
    <property type="match status" value="1"/>
</dbReference>
<gene>
    <name evidence="3" type="ORF">FEJ81_19655</name>
</gene>
<keyword evidence="1" id="KW-0812">Transmembrane</keyword>
<evidence type="ECO:0000256" key="1">
    <source>
        <dbReference type="SAM" id="Phobius"/>
    </source>
</evidence>
<dbReference type="GeneID" id="40267539"/>
<geneLocation type="plasmid" evidence="4">
    <name>pnve500</name>
</geneLocation>
<accession>A0A4P8WMH2</accession>
<keyword evidence="1" id="KW-1133">Transmembrane helix</keyword>
<evidence type="ECO:0000313" key="3">
    <source>
        <dbReference type="EMBL" id="QCS44535.1"/>
    </source>
</evidence>
<sequence>MVRNVISQSTLQAQKRAIVKTLCYRLFMLTITVTIAWIITGDISNAINIGIITNLLKTGTYYLYERIWDRITWGVIT</sequence>
<evidence type="ECO:0000313" key="4">
    <source>
        <dbReference type="Proteomes" id="UP000302218"/>
    </source>
</evidence>
<feature type="transmembrane region" description="Helical" evidence="1">
    <location>
        <begin position="21"/>
        <end position="40"/>
    </location>
</feature>
<dbReference type="InterPro" id="IPR018638">
    <property type="entry name" value="DUF2061_membrane"/>
</dbReference>
<evidence type="ECO:0000259" key="2">
    <source>
        <dbReference type="Pfam" id="PF09834"/>
    </source>
</evidence>
<feature type="domain" description="DUF2061" evidence="2">
    <location>
        <begin position="18"/>
        <end position="69"/>
    </location>
</feature>
<keyword evidence="3" id="KW-0614">Plasmid</keyword>